<keyword evidence="4" id="KW-0804">Transcription</keyword>
<dbReference type="PROSITE" id="PS01081">
    <property type="entry name" value="HTH_TETR_1"/>
    <property type="match status" value="1"/>
</dbReference>
<dbReference type="Pfam" id="PF00440">
    <property type="entry name" value="TetR_N"/>
    <property type="match status" value="1"/>
</dbReference>
<evidence type="ECO:0000256" key="2">
    <source>
        <dbReference type="ARBA" id="ARBA00023015"/>
    </source>
</evidence>
<dbReference type="InterPro" id="IPR023772">
    <property type="entry name" value="DNA-bd_HTH_TetR-type_CS"/>
</dbReference>
<keyword evidence="3 5" id="KW-0238">DNA-binding</keyword>
<dbReference type="PANTHER" id="PTHR30055:SF234">
    <property type="entry name" value="HTH-TYPE TRANSCRIPTIONAL REGULATOR BETI"/>
    <property type="match status" value="1"/>
</dbReference>
<dbReference type="SUPFAM" id="SSF46689">
    <property type="entry name" value="Homeodomain-like"/>
    <property type="match status" value="1"/>
</dbReference>
<dbReference type="InterPro" id="IPR050109">
    <property type="entry name" value="HTH-type_TetR-like_transc_reg"/>
</dbReference>
<gene>
    <name evidence="7" type="ORF">GU920_18600</name>
</gene>
<name>A0ABW9YAS5_9RHOB</name>
<dbReference type="PANTHER" id="PTHR30055">
    <property type="entry name" value="HTH-TYPE TRANSCRIPTIONAL REGULATOR RUTR"/>
    <property type="match status" value="1"/>
</dbReference>
<evidence type="ECO:0000256" key="4">
    <source>
        <dbReference type="ARBA" id="ARBA00023163"/>
    </source>
</evidence>
<dbReference type="Proteomes" id="UP001517376">
    <property type="component" value="Unassembled WGS sequence"/>
</dbReference>
<sequence>MDDITDPANLPRRKLSREERRLQLIEATISVIAENGFARTTLGEVARRAGLSHGLANFHFESKEKLLAATLDHLSDEYRANWQAALAVAGPHPADRIAALIAADFAPVICTPDRLAAWCAFWGEAQSRPLYQAHCGSNDAEYQRLLDGLCRELLALGGYPGDAVRMARVLRVTTEGVWLDLMTMQAPYDRDEALATVWAVAAAFFPRHFGPEGRLTV</sequence>
<dbReference type="InterPro" id="IPR001647">
    <property type="entry name" value="HTH_TetR"/>
</dbReference>
<dbReference type="PRINTS" id="PR00455">
    <property type="entry name" value="HTHTETR"/>
</dbReference>
<proteinExistence type="predicted"/>
<feature type="domain" description="HTH tetR-type" evidence="6">
    <location>
        <begin position="18"/>
        <end position="78"/>
    </location>
</feature>
<keyword evidence="1" id="KW-0678">Repressor</keyword>
<evidence type="ECO:0000313" key="8">
    <source>
        <dbReference type="Proteomes" id="UP001517376"/>
    </source>
</evidence>
<accession>A0ABW9YAS5</accession>
<feature type="DNA-binding region" description="H-T-H motif" evidence="5">
    <location>
        <begin position="41"/>
        <end position="60"/>
    </location>
</feature>
<dbReference type="EMBL" id="JAAATW010000007">
    <property type="protein sequence ID" value="NBE09558.1"/>
    <property type="molecule type" value="Genomic_DNA"/>
</dbReference>
<dbReference type="InterPro" id="IPR036271">
    <property type="entry name" value="Tet_transcr_reg_TetR-rel_C_sf"/>
</dbReference>
<reference evidence="8" key="1">
    <citation type="submission" date="2020-01" db="EMBL/GenBank/DDBJ databases">
        <title>Sphingomonas sp. strain CSW-10.</title>
        <authorList>
            <person name="Chen W.-M."/>
        </authorList>
    </citation>
    <scope>NUCLEOTIDE SEQUENCE [LARGE SCALE GENOMIC DNA]</scope>
    <source>
        <strain evidence="8">CCP-1</strain>
    </source>
</reference>
<dbReference type="SUPFAM" id="SSF48498">
    <property type="entry name" value="Tetracyclin repressor-like, C-terminal domain"/>
    <property type="match status" value="1"/>
</dbReference>
<organism evidence="7 8">
    <name type="scientific">Paragemmobacter ruber</name>
    <dbReference type="NCBI Taxonomy" id="1985673"/>
    <lineage>
        <taxon>Bacteria</taxon>
        <taxon>Pseudomonadati</taxon>
        <taxon>Pseudomonadota</taxon>
        <taxon>Alphaproteobacteria</taxon>
        <taxon>Rhodobacterales</taxon>
        <taxon>Paracoccaceae</taxon>
        <taxon>Paragemmobacter</taxon>
    </lineage>
</organism>
<dbReference type="Gene3D" id="1.10.357.10">
    <property type="entry name" value="Tetracycline Repressor, domain 2"/>
    <property type="match status" value="1"/>
</dbReference>
<protein>
    <submittedName>
        <fullName evidence="7">TetR family transcriptional regulator</fullName>
    </submittedName>
</protein>
<keyword evidence="2" id="KW-0805">Transcription regulation</keyword>
<evidence type="ECO:0000256" key="5">
    <source>
        <dbReference type="PROSITE-ProRule" id="PRU00335"/>
    </source>
</evidence>
<keyword evidence="8" id="KW-1185">Reference proteome</keyword>
<evidence type="ECO:0000256" key="1">
    <source>
        <dbReference type="ARBA" id="ARBA00022491"/>
    </source>
</evidence>
<comment type="caution">
    <text evidence="7">The sequence shown here is derived from an EMBL/GenBank/DDBJ whole genome shotgun (WGS) entry which is preliminary data.</text>
</comment>
<dbReference type="InterPro" id="IPR009057">
    <property type="entry name" value="Homeodomain-like_sf"/>
</dbReference>
<dbReference type="Pfam" id="PF13977">
    <property type="entry name" value="TetR_C_6"/>
    <property type="match status" value="1"/>
</dbReference>
<dbReference type="InterPro" id="IPR039538">
    <property type="entry name" value="BetI_C"/>
</dbReference>
<dbReference type="PROSITE" id="PS50977">
    <property type="entry name" value="HTH_TETR_2"/>
    <property type="match status" value="1"/>
</dbReference>
<evidence type="ECO:0000313" key="7">
    <source>
        <dbReference type="EMBL" id="NBE09558.1"/>
    </source>
</evidence>
<evidence type="ECO:0000259" key="6">
    <source>
        <dbReference type="PROSITE" id="PS50977"/>
    </source>
</evidence>
<evidence type="ECO:0000256" key="3">
    <source>
        <dbReference type="ARBA" id="ARBA00023125"/>
    </source>
</evidence>
<dbReference type="RefSeq" id="WP_161768612.1">
    <property type="nucleotide sequence ID" value="NZ_JAAATW010000007.1"/>
</dbReference>